<dbReference type="PANTHER" id="PTHR11136:SF0">
    <property type="entry name" value="DIHYDROFOLATE SYNTHETASE-RELATED"/>
    <property type="match status" value="1"/>
</dbReference>
<dbReference type="EC" id="6.3.2.12" evidence="6"/>
<comment type="catalytic activity">
    <reaction evidence="17">
        <text>7,8-dihydropteroate + L-glutamate + ATP = 7,8-dihydrofolate + ADP + phosphate + H(+)</text>
        <dbReference type="Rhea" id="RHEA:23584"/>
        <dbReference type="ChEBI" id="CHEBI:15378"/>
        <dbReference type="ChEBI" id="CHEBI:17839"/>
        <dbReference type="ChEBI" id="CHEBI:29985"/>
        <dbReference type="ChEBI" id="CHEBI:30616"/>
        <dbReference type="ChEBI" id="CHEBI:43474"/>
        <dbReference type="ChEBI" id="CHEBI:57451"/>
        <dbReference type="ChEBI" id="CHEBI:456216"/>
        <dbReference type="EC" id="6.3.2.12"/>
    </reaction>
</comment>
<dbReference type="GO" id="GO:0008841">
    <property type="term" value="F:dihydrofolate synthase activity"/>
    <property type="evidence" value="ECO:0007669"/>
    <property type="project" value="UniProtKB-EC"/>
</dbReference>
<dbReference type="AlphaFoldDB" id="A0A845EET2"/>
<evidence type="ECO:0000256" key="9">
    <source>
        <dbReference type="ARBA" id="ARBA00022598"/>
    </source>
</evidence>
<evidence type="ECO:0000256" key="18">
    <source>
        <dbReference type="PIRNR" id="PIRNR001563"/>
    </source>
</evidence>
<dbReference type="OrthoDB" id="9809356at2"/>
<dbReference type="GO" id="GO:0046656">
    <property type="term" value="P:folic acid biosynthetic process"/>
    <property type="evidence" value="ECO:0007669"/>
    <property type="project" value="UniProtKB-KW"/>
</dbReference>
<keyword evidence="12 18" id="KW-0067">ATP-binding</keyword>
<feature type="domain" description="Mur ligase central" evidence="20">
    <location>
        <begin position="46"/>
        <end position="271"/>
    </location>
</feature>
<sequence>MEMEYEKAMDWIHSREKFKVKPGLKRMEWMMKRLGHPEKKFRSVHIAGTNGKGSTLSFLRHILQQQGMSVGTFTSPYIERFNERISVDGQPIHDEVLAELVIRIKPLSEELRQTTLGEPTEFEIITAMAMLYFSEAALDLVLIETGLGGRYDSTNILTPVLSLITNIGHDHMNVLGSTIGEIAEEKAGIIKPEIPVVTGVKQEEAVKVVTQKARSCHSRVFRLGHDFEAIHQSSNDEGESFVFSNATFHSETYVSQMKGPHQVENAALAIQSAEVLRSLGVRIDRSLYGKGIASTRWPARFEKVKDAPLTIIDGAHNEEGTSALVETVKRHHVGKKIVLVYSALEDKPVKKMLKQLQSVVDTAYMTTFDFPRALKGRELAEYSEITETKAVEDYVQAIREASSNVGEDGVLLITGSLYFISKVRKYFESKENSW</sequence>
<evidence type="ECO:0000313" key="22">
    <source>
        <dbReference type="Proteomes" id="UP000447393"/>
    </source>
</evidence>
<dbReference type="InterPro" id="IPR036615">
    <property type="entry name" value="Mur_ligase_C_dom_sf"/>
</dbReference>
<evidence type="ECO:0000256" key="10">
    <source>
        <dbReference type="ARBA" id="ARBA00022723"/>
    </source>
</evidence>
<evidence type="ECO:0000256" key="1">
    <source>
        <dbReference type="ARBA" id="ARBA00001946"/>
    </source>
</evidence>
<evidence type="ECO:0000256" key="14">
    <source>
        <dbReference type="ARBA" id="ARBA00022909"/>
    </source>
</evidence>
<keyword evidence="10" id="KW-0479">Metal-binding</keyword>
<evidence type="ECO:0000259" key="19">
    <source>
        <dbReference type="Pfam" id="PF02875"/>
    </source>
</evidence>
<comment type="caution">
    <text evidence="21">The sequence shown here is derived from an EMBL/GenBank/DDBJ whole genome shotgun (WGS) entry which is preliminary data.</text>
</comment>
<evidence type="ECO:0000256" key="11">
    <source>
        <dbReference type="ARBA" id="ARBA00022741"/>
    </source>
</evidence>
<dbReference type="Gene3D" id="3.40.1190.10">
    <property type="entry name" value="Mur-like, catalytic domain"/>
    <property type="match status" value="1"/>
</dbReference>
<dbReference type="PANTHER" id="PTHR11136">
    <property type="entry name" value="FOLYLPOLYGLUTAMATE SYNTHASE-RELATED"/>
    <property type="match status" value="1"/>
</dbReference>
<dbReference type="InterPro" id="IPR013221">
    <property type="entry name" value="Mur_ligase_cen"/>
</dbReference>
<evidence type="ECO:0000256" key="6">
    <source>
        <dbReference type="ARBA" id="ARBA00013023"/>
    </source>
</evidence>
<dbReference type="FunFam" id="3.40.1190.10:FF:000004">
    <property type="entry name" value="Dihydrofolate synthase/folylpolyglutamate synthase"/>
    <property type="match status" value="1"/>
</dbReference>
<gene>
    <name evidence="21" type="ORF">GLV98_11995</name>
</gene>
<evidence type="ECO:0000256" key="15">
    <source>
        <dbReference type="ARBA" id="ARBA00030592"/>
    </source>
</evidence>
<comment type="pathway">
    <text evidence="3">Cofactor biosynthesis; tetrahydrofolylpolyglutamate biosynthesis.</text>
</comment>
<dbReference type="SUPFAM" id="SSF53244">
    <property type="entry name" value="MurD-like peptide ligases, peptide-binding domain"/>
    <property type="match status" value="1"/>
</dbReference>
<evidence type="ECO:0000256" key="13">
    <source>
        <dbReference type="ARBA" id="ARBA00022842"/>
    </source>
</evidence>
<dbReference type="GO" id="GO:0005524">
    <property type="term" value="F:ATP binding"/>
    <property type="evidence" value="ECO:0007669"/>
    <property type="project" value="UniProtKB-KW"/>
</dbReference>
<evidence type="ECO:0000256" key="12">
    <source>
        <dbReference type="ARBA" id="ARBA00022840"/>
    </source>
</evidence>
<evidence type="ECO:0000256" key="17">
    <source>
        <dbReference type="ARBA" id="ARBA00049161"/>
    </source>
</evidence>
<dbReference type="Pfam" id="PF08245">
    <property type="entry name" value="Mur_ligase_M"/>
    <property type="match status" value="1"/>
</dbReference>
<dbReference type="InterPro" id="IPR018109">
    <property type="entry name" value="Folylpolyglutamate_synth_CS"/>
</dbReference>
<dbReference type="GO" id="GO:0004326">
    <property type="term" value="F:tetrahydrofolylpolyglutamate synthase activity"/>
    <property type="evidence" value="ECO:0007669"/>
    <property type="project" value="UniProtKB-EC"/>
</dbReference>
<dbReference type="Gene3D" id="3.90.190.20">
    <property type="entry name" value="Mur ligase, C-terminal domain"/>
    <property type="match status" value="1"/>
</dbReference>
<evidence type="ECO:0000256" key="16">
    <source>
        <dbReference type="ARBA" id="ARBA00047493"/>
    </source>
</evidence>
<accession>A0A845EET2</accession>
<comment type="similarity">
    <text evidence="4 18">Belongs to the folylpolyglutamate synthase family.</text>
</comment>
<reference evidence="21 22" key="1">
    <citation type="submission" date="2019-11" db="EMBL/GenBank/DDBJ databases">
        <title>Genome sequences of 17 halophilic strains isolated from different environments.</title>
        <authorList>
            <person name="Furrow R.E."/>
        </authorList>
    </citation>
    <scope>NUCLEOTIDE SEQUENCE [LARGE SCALE GENOMIC DNA]</scope>
    <source>
        <strain evidence="21 22">22505_10_Sand</strain>
    </source>
</reference>
<dbReference type="GO" id="GO:0046872">
    <property type="term" value="F:metal ion binding"/>
    <property type="evidence" value="ECO:0007669"/>
    <property type="project" value="UniProtKB-KW"/>
</dbReference>
<dbReference type="InterPro" id="IPR036565">
    <property type="entry name" value="Mur-like_cat_sf"/>
</dbReference>
<dbReference type="Proteomes" id="UP000447393">
    <property type="component" value="Unassembled WGS sequence"/>
</dbReference>
<evidence type="ECO:0000256" key="3">
    <source>
        <dbReference type="ARBA" id="ARBA00005150"/>
    </source>
</evidence>
<dbReference type="PROSITE" id="PS01012">
    <property type="entry name" value="FOLYLPOLYGLU_SYNT_2"/>
    <property type="match status" value="1"/>
</dbReference>
<dbReference type="Pfam" id="PF02875">
    <property type="entry name" value="Mur_ligase_C"/>
    <property type="match status" value="1"/>
</dbReference>
<keyword evidence="14" id="KW-0289">Folate biosynthesis</keyword>
<dbReference type="PIRSF" id="PIRSF001563">
    <property type="entry name" value="Folylpolyglu_synth"/>
    <property type="match status" value="1"/>
</dbReference>
<name>A0A845EET2_9BACI</name>
<evidence type="ECO:0000256" key="4">
    <source>
        <dbReference type="ARBA" id="ARBA00008276"/>
    </source>
</evidence>
<comment type="catalytic activity">
    <reaction evidence="16">
        <text>(6S)-5,6,7,8-tetrahydrofolyl-(gamma-L-Glu)(n) + L-glutamate + ATP = (6S)-5,6,7,8-tetrahydrofolyl-(gamma-L-Glu)(n+1) + ADP + phosphate + H(+)</text>
        <dbReference type="Rhea" id="RHEA:10580"/>
        <dbReference type="Rhea" id="RHEA-COMP:14738"/>
        <dbReference type="Rhea" id="RHEA-COMP:14740"/>
        <dbReference type="ChEBI" id="CHEBI:15378"/>
        <dbReference type="ChEBI" id="CHEBI:29985"/>
        <dbReference type="ChEBI" id="CHEBI:30616"/>
        <dbReference type="ChEBI" id="CHEBI:43474"/>
        <dbReference type="ChEBI" id="CHEBI:141005"/>
        <dbReference type="ChEBI" id="CHEBI:456216"/>
        <dbReference type="EC" id="6.3.2.17"/>
    </reaction>
</comment>
<dbReference type="EMBL" id="WMEZ01000004">
    <property type="protein sequence ID" value="MYL50211.1"/>
    <property type="molecule type" value="Genomic_DNA"/>
</dbReference>
<dbReference type="NCBIfam" id="TIGR01499">
    <property type="entry name" value="folC"/>
    <property type="match status" value="1"/>
</dbReference>
<evidence type="ECO:0000256" key="5">
    <source>
        <dbReference type="ARBA" id="ARBA00011245"/>
    </source>
</evidence>
<dbReference type="InterPro" id="IPR001645">
    <property type="entry name" value="Folylpolyglutamate_synth"/>
</dbReference>
<proteinExistence type="inferred from homology"/>
<keyword evidence="9 18" id="KW-0436">Ligase</keyword>
<evidence type="ECO:0000313" key="21">
    <source>
        <dbReference type="EMBL" id="MYL50211.1"/>
    </source>
</evidence>
<dbReference type="SUPFAM" id="SSF53623">
    <property type="entry name" value="MurD-like peptide ligases, catalytic domain"/>
    <property type="match status" value="1"/>
</dbReference>
<feature type="domain" description="Mur ligase C-terminal" evidence="19">
    <location>
        <begin position="300"/>
        <end position="416"/>
    </location>
</feature>
<evidence type="ECO:0000256" key="7">
    <source>
        <dbReference type="ARBA" id="ARBA00013025"/>
    </source>
</evidence>
<protein>
    <recommendedName>
        <fullName evidence="8">Dihydrofolate synthase/folylpolyglutamate synthase</fullName>
        <ecNumber evidence="6">6.3.2.12</ecNumber>
        <ecNumber evidence="7">6.3.2.17</ecNumber>
    </recommendedName>
    <alternativeName>
        <fullName evidence="15">Tetrahydrofolylpolyglutamate synthase</fullName>
    </alternativeName>
</protein>
<organism evidence="21 22">
    <name type="scientific">Halobacillus litoralis</name>
    <dbReference type="NCBI Taxonomy" id="45668"/>
    <lineage>
        <taxon>Bacteria</taxon>
        <taxon>Bacillati</taxon>
        <taxon>Bacillota</taxon>
        <taxon>Bacilli</taxon>
        <taxon>Bacillales</taxon>
        <taxon>Bacillaceae</taxon>
        <taxon>Halobacillus</taxon>
    </lineage>
</organism>
<dbReference type="GO" id="GO:0005737">
    <property type="term" value="C:cytoplasm"/>
    <property type="evidence" value="ECO:0007669"/>
    <property type="project" value="TreeGrafter"/>
</dbReference>
<dbReference type="EC" id="6.3.2.17" evidence="7"/>
<evidence type="ECO:0000259" key="20">
    <source>
        <dbReference type="Pfam" id="PF08245"/>
    </source>
</evidence>
<comment type="cofactor">
    <cofactor evidence="1">
        <name>Mg(2+)</name>
        <dbReference type="ChEBI" id="CHEBI:18420"/>
    </cofactor>
</comment>
<dbReference type="PROSITE" id="PS01011">
    <property type="entry name" value="FOLYLPOLYGLU_SYNT_1"/>
    <property type="match status" value="1"/>
</dbReference>
<keyword evidence="13" id="KW-0460">Magnesium</keyword>
<evidence type="ECO:0000256" key="8">
    <source>
        <dbReference type="ARBA" id="ARBA00019357"/>
    </source>
</evidence>
<keyword evidence="11 18" id="KW-0547">Nucleotide-binding</keyword>
<dbReference type="InterPro" id="IPR004101">
    <property type="entry name" value="Mur_ligase_C"/>
</dbReference>
<comment type="subunit">
    <text evidence="5">Monomer.</text>
</comment>
<comment type="pathway">
    <text evidence="2">Cofactor biosynthesis; tetrahydrofolate biosynthesis; 7,8-dihydrofolate from 2-amino-4-hydroxy-6-hydroxymethyl-7,8-dihydropteridine diphosphate and 4-aminobenzoate: step 2/2.</text>
</comment>
<evidence type="ECO:0000256" key="2">
    <source>
        <dbReference type="ARBA" id="ARBA00004799"/>
    </source>
</evidence>